<accession>A0A381ZJV1</accession>
<proteinExistence type="predicted"/>
<sequence length="39" mass="4495">VLVQHTDFFTERSPDFLVALRPQNQRGQAKRRGQVRDAG</sequence>
<feature type="non-terminal residue" evidence="2">
    <location>
        <position position="39"/>
    </location>
</feature>
<feature type="non-terminal residue" evidence="2">
    <location>
        <position position="1"/>
    </location>
</feature>
<evidence type="ECO:0000313" key="2">
    <source>
        <dbReference type="EMBL" id="SVA89023.1"/>
    </source>
</evidence>
<evidence type="ECO:0000256" key="1">
    <source>
        <dbReference type="SAM" id="MobiDB-lite"/>
    </source>
</evidence>
<name>A0A381ZJV1_9ZZZZ</name>
<gene>
    <name evidence="2" type="ORF">METZ01_LOCUS141877</name>
</gene>
<organism evidence="2">
    <name type="scientific">marine metagenome</name>
    <dbReference type="NCBI Taxonomy" id="408172"/>
    <lineage>
        <taxon>unclassified sequences</taxon>
        <taxon>metagenomes</taxon>
        <taxon>ecological metagenomes</taxon>
    </lineage>
</organism>
<dbReference type="AlphaFoldDB" id="A0A381ZJV1"/>
<feature type="region of interest" description="Disordered" evidence="1">
    <location>
        <begin position="20"/>
        <end position="39"/>
    </location>
</feature>
<dbReference type="EMBL" id="UINC01021454">
    <property type="protein sequence ID" value="SVA89023.1"/>
    <property type="molecule type" value="Genomic_DNA"/>
</dbReference>
<reference evidence="2" key="1">
    <citation type="submission" date="2018-05" db="EMBL/GenBank/DDBJ databases">
        <authorList>
            <person name="Lanie J.A."/>
            <person name="Ng W.-L."/>
            <person name="Kazmierczak K.M."/>
            <person name="Andrzejewski T.M."/>
            <person name="Davidsen T.M."/>
            <person name="Wayne K.J."/>
            <person name="Tettelin H."/>
            <person name="Glass J.I."/>
            <person name="Rusch D."/>
            <person name="Podicherti R."/>
            <person name="Tsui H.-C.T."/>
            <person name="Winkler M.E."/>
        </authorList>
    </citation>
    <scope>NUCLEOTIDE SEQUENCE</scope>
</reference>
<protein>
    <submittedName>
        <fullName evidence="2">Uncharacterized protein</fullName>
    </submittedName>
</protein>